<sequence>MRIRTVRLRNLTLQTSRNFHQRSWVDTSQHSKETQDQHPLPHATCEQDQPAGLQEDSTEAEMNTQTDSQLSYMEAEDSSTTQEEKIEEEKPPALEVDKNNQENKVDEPATSHVLGKGMSYAAVKSTIRD</sequence>
<organism evidence="1 2">
    <name type="scientific">Sphaerodactylus townsendi</name>
    <dbReference type="NCBI Taxonomy" id="933632"/>
    <lineage>
        <taxon>Eukaryota</taxon>
        <taxon>Metazoa</taxon>
        <taxon>Chordata</taxon>
        <taxon>Craniata</taxon>
        <taxon>Vertebrata</taxon>
        <taxon>Euteleostomi</taxon>
        <taxon>Lepidosauria</taxon>
        <taxon>Squamata</taxon>
        <taxon>Bifurcata</taxon>
        <taxon>Gekkota</taxon>
        <taxon>Sphaerodactylidae</taxon>
        <taxon>Sphaerodactylus</taxon>
    </lineage>
</organism>
<proteinExistence type="predicted"/>
<keyword evidence="2" id="KW-1185">Reference proteome</keyword>
<evidence type="ECO:0000313" key="1">
    <source>
        <dbReference type="EMBL" id="KAH8018029.1"/>
    </source>
</evidence>
<dbReference type="EMBL" id="CM037614">
    <property type="protein sequence ID" value="KAH8018029.1"/>
    <property type="molecule type" value="Genomic_DNA"/>
</dbReference>
<evidence type="ECO:0000313" key="2">
    <source>
        <dbReference type="Proteomes" id="UP000827872"/>
    </source>
</evidence>
<reference evidence="1" key="1">
    <citation type="submission" date="2021-08" db="EMBL/GenBank/DDBJ databases">
        <title>The first chromosome-level gecko genome reveals the dynamic sex chromosomes of Neotropical dwarf geckos (Sphaerodactylidae: Sphaerodactylus).</title>
        <authorList>
            <person name="Pinto B.J."/>
            <person name="Keating S.E."/>
            <person name="Gamble T."/>
        </authorList>
    </citation>
    <scope>NUCLEOTIDE SEQUENCE</scope>
    <source>
        <strain evidence="1">TG3544</strain>
    </source>
</reference>
<comment type="caution">
    <text evidence="1">The sequence shown here is derived from an EMBL/GenBank/DDBJ whole genome shotgun (WGS) entry which is preliminary data.</text>
</comment>
<gene>
    <name evidence="1" type="ORF">K3G42_033575</name>
</gene>
<dbReference type="Proteomes" id="UP000827872">
    <property type="component" value="Linkage Group LG01"/>
</dbReference>
<accession>A0ACB8GFS2</accession>
<name>A0ACB8GFS2_9SAUR</name>
<protein>
    <submittedName>
        <fullName evidence="1">Uncharacterized protein</fullName>
    </submittedName>
</protein>